<evidence type="ECO:0000256" key="4">
    <source>
        <dbReference type="ARBA" id="ARBA00022840"/>
    </source>
</evidence>
<dbReference type="CDD" id="cd03254">
    <property type="entry name" value="ABCC_Glucan_exporter_like"/>
    <property type="match status" value="1"/>
</dbReference>
<dbReference type="CDD" id="cd18547">
    <property type="entry name" value="ABC_6TM_Tm288_like"/>
    <property type="match status" value="1"/>
</dbReference>
<dbReference type="InterPro" id="IPR017871">
    <property type="entry name" value="ABC_transporter-like_CS"/>
</dbReference>
<dbReference type="Gene3D" id="3.40.50.300">
    <property type="entry name" value="P-loop containing nucleotide triphosphate hydrolases"/>
    <property type="match status" value="1"/>
</dbReference>
<protein>
    <submittedName>
        <fullName evidence="11">ABC transporter, ATP-binding protein</fullName>
    </submittedName>
</protein>
<reference evidence="11 12" key="1">
    <citation type="submission" date="2010-08" db="EMBL/GenBank/DDBJ databases">
        <authorList>
            <person name="Durkin A.S."/>
            <person name="Madupu R."/>
            <person name="Torralba M."/>
            <person name="Gillis M."/>
            <person name="Methe B."/>
            <person name="Sutton G."/>
            <person name="Nelson K.E."/>
        </authorList>
    </citation>
    <scope>NUCLEOTIDE SEQUENCE [LARGE SCALE GENOMIC DNA]</scope>
    <source>
        <strain evidence="11 12">PB189-T1-4</strain>
    </source>
</reference>
<keyword evidence="12" id="KW-1185">Reference proteome</keyword>
<dbReference type="PROSITE" id="PS50893">
    <property type="entry name" value="ABC_TRANSPORTER_2"/>
    <property type="match status" value="1"/>
</dbReference>
<feature type="domain" description="ABC transporter" evidence="9">
    <location>
        <begin position="464"/>
        <end position="698"/>
    </location>
</feature>
<evidence type="ECO:0000256" key="7">
    <source>
        <dbReference type="SAM" id="MobiDB-lite"/>
    </source>
</evidence>
<proteinExistence type="predicted"/>
<comment type="subcellular location">
    <subcellularLocation>
        <location evidence="1">Cell membrane</location>
        <topology evidence="1">Multi-pass membrane protein</topology>
    </subcellularLocation>
</comment>
<dbReference type="Proteomes" id="UP000004431">
    <property type="component" value="Unassembled WGS sequence"/>
</dbReference>
<keyword evidence="5 8" id="KW-1133">Transmembrane helix</keyword>
<evidence type="ECO:0000256" key="1">
    <source>
        <dbReference type="ARBA" id="ARBA00004651"/>
    </source>
</evidence>
<dbReference type="SUPFAM" id="SSF52540">
    <property type="entry name" value="P-loop containing nucleoside triphosphate hydrolases"/>
    <property type="match status" value="1"/>
</dbReference>
<evidence type="ECO:0000256" key="3">
    <source>
        <dbReference type="ARBA" id="ARBA00022741"/>
    </source>
</evidence>
<dbReference type="EMBL" id="AEDQ01000016">
    <property type="protein sequence ID" value="EFL44408.1"/>
    <property type="molecule type" value="Genomic_DNA"/>
</dbReference>
<evidence type="ECO:0000256" key="5">
    <source>
        <dbReference type="ARBA" id="ARBA00022989"/>
    </source>
</evidence>
<keyword evidence="3" id="KW-0547">Nucleotide-binding</keyword>
<keyword evidence="4 11" id="KW-0067">ATP-binding</keyword>
<feature type="transmembrane region" description="Helical" evidence="8">
    <location>
        <begin position="330"/>
        <end position="355"/>
    </location>
</feature>
<dbReference type="SMART" id="SM00382">
    <property type="entry name" value="AAA"/>
    <property type="match status" value="1"/>
</dbReference>
<dbReference type="InterPro" id="IPR036640">
    <property type="entry name" value="ABC1_TM_sf"/>
</dbReference>
<comment type="caution">
    <text evidence="11">The sequence shown here is derived from an EMBL/GenBank/DDBJ whole genome shotgun (WGS) entry which is preliminary data.</text>
</comment>
<evidence type="ECO:0000313" key="11">
    <source>
        <dbReference type="EMBL" id="EFL44408.1"/>
    </source>
</evidence>
<name>A0ABN0B0W4_9ACTN</name>
<evidence type="ECO:0000256" key="6">
    <source>
        <dbReference type="ARBA" id="ARBA00023136"/>
    </source>
</evidence>
<feature type="region of interest" description="Disordered" evidence="7">
    <location>
        <begin position="47"/>
        <end position="76"/>
    </location>
</feature>
<sequence length="703" mass="77381">MKHTVNQAHACSSETATLCAHERTNAHVDVHEATPEATLEHTCATTAPATHPKTPETTNANACAYTPATKDTPQRRTRHIPRGTMMRLARMCFEFYPVLLVSIIVIIVGNALLTTVPNLFMQQAFVCLEQHWNDGAWMAAAPVIRDITMWLIIVYIITLITNIASTQMCVYFTEGTITKLRKRMFKHMESLPISYFDTHKHGDIMSMYTNDVDAIRQMLLQSLPNLLVTLVCMISLICIMMYYSIPMMSVVCVGVVLNVVATKYIGSKSAHYFLAQQRYVGACEGFAQEAMSTLRVVKTFTHEEQTLAVFDVVNNELYEASRKAHLCACLLPPVIFNIGNITYVLVALAGGVALLLHMPNLSVSGSALTLAVVIPFLNMTRQFVGQIGQISNQINATVMGIAGMARIFALLDTPPERDEGSVCLVNTREHCGQIVETNQHTGVWAWKQPASEGTSQLTALRGEVILDHVNFSYDGEHTVLHDISIVAPAGKKIAFVGATGAGKTTITNLLNRFYDISAGTIRYDGINLTSIQKAALRRSLGIVLQDVHLFTGSVMDNIRYGNLDATDDECIQAAKLTGADSFIVRLPEGYNTQLTAGAAQLSQGQRQLISIARAAVADPPVMILDEATSSIDTHTEEIVQYGMDALMRGRTTFVIAHRLSTVRNADEIIVLDHGRIIERGSHAELLRQKGLYYQLYTGAFELE</sequence>
<evidence type="ECO:0000259" key="10">
    <source>
        <dbReference type="PROSITE" id="PS50929"/>
    </source>
</evidence>
<gene>
    <name evidence="11" type="ORF">HMPREF9248_0443</name>
</gene>
<dbReference type="SUPFAM" id="SSF90123">
    <property type="entry name" value="ABC transporter transmembrane region"/>
    <property type="match status" value="1"/>
</dbReference>
<dbReference type="InterPro" id="IPR003439">
    <property type="entry name" value="ABC_transporter-like_ATP-bd"/>
</dbReference>
<feature type="transmembrane region" description="Helical" evidence="8">
    <location>
        <begin position="147"/>
        <end position="173"/>
    </location>
</feature>
<dbReference type="RefSeq" id="WP_006303813.1">
    <property type="nucleotide sequence ID" value="NZ_AEDQ01000016.1"/>
</dbReference>
<dbReference type="Pfam" id="PF00664">
    <property type="entry name" value="ABC_membrane"/>
    <property type="match status" value="1"/>
</dbReference>
<evidence type="ECO:0000313" key="12">
    <source>
        <dbReference type="Proteomes" id="UP000004431"/>
    </source>
</evidence>
<feature type="transmembrane region" description="Helical" evidence="8">
    <location>
        <begin position="361"/>
        <end position="379"/>
    </location>
</feature>
<dbReference type="InterPro" id="IPR003593">
    <property type="entry name" value="AAA+_ATPase"/>
</dbReference>
<keyword evidence="2 8" id="KW-0812">Transmembrane</keyword>
<dbReference type="InterPro" id="IPR011527">
    <property type="entry name" value="ABC1_TM_dom"/>
</dbReference>
<feature type="transmembrane region" description="Helical" evidence="8">
    <location>
        <begin position="223"/>
        <end position="242"/>
    </location>
</feature>
<dbReference type="PROSITE" id="PS00211">
    <property type="entry name" value="ABC_TRANSPORTER_1"/>
    <property type="match status" value="1"/>
</dbReference>
<evidence type="ECO:0000256" key="8">
    <source>
        <dbReference type="SAM" id="Phobius"/>
    </source>
</evidence>
<dbReference type="Gene3D" id="1.20.1560.10">
    <property type="entry name" value="ABC transporter type 1, transmembrane domain"/>
    <property type="match status" value="1"/>
</dbReference>
<dbReference type="InterPro" id="IPR039421">
    <property type="entry name" value="Type_1_exporter"/>
</dbReference>
<dbReference type="PANTHER" id="PTHR24221:SF499">
    <property type="entry name" value="FATTY ACID ABC TRANSPORTER ATP-BINDING_PERMEASE PROTEIN"/>
    <property type="match status" value="1"/>
</dbReference>
<feature type="compositionally biased region" description="Low complexity" evidence="7">
    <location>
        <begin position="47"/>
        <end position="58"/>
    </location>
</feature>
<dbReference type="PROSITE" id="PS50929">
    <property type="entry name" value="ABC_TM1F"/>
    <property type="match status" value="1"/>
</dbReference>
<dbReference type="PANTHER" id="PTHR24221">
    <property type="entry name" value="ATP-BINDING CASSETTE SUB-FAMILY B"/>
    <property type="match status" value="1"/>
</dbReference>
<dbReference type="GO" id="GO:0005524">
    <property type="term" value="F:ATP binding"/>
    <property type="evidence" value="ECO:0007669"/>
    <property type="project" value="UniProtKB-KW"/>
</dbReference>
<accession>A0ABN0B0W4</accession>
<feature type="domain" description="ABC transmembrane type-1" evidence="10">
    <location>
        <begin position="103"/>
        <end position="399"/>
    </location>
</feature>
<evidence type="ECO:0000256" key="2">
    <source>
        <dbReference type="ARBA" id="ARBA00022692"/>
    </source>
</evidence>
<evidence type="ECO:0000259" key="9">
    <source>
        <dbReference type="PROSITE" id="PS50893"/>
    </source>
</evidence>
<keyword evidence="6 8" id="KW-0472">Membrane</keyword>
<organism evidence="11 12">
    <name type="scientific">Fannyhessea vaginae PB189-T1-4</name>
    <dbReference type="NCBI Taxonomy" id="866774"/>
    <lineage>
        <taxon>Bacteria</taxon>
        <taxon>Bacillati</taxon>
        <taxon>Actinomycetota</taxon>
        <taxon>Coriobacteriia</taxon>
        <taxon>Coriobacteriales</taxon>
        <taxon>Atopobiaceae</taxon>
        <taxon>Fannyhessea</taxon>
    </lineage>
</organism>
<dbReference type="Pfam" id="PF00005">
    <property type="entry name" value="ABC_tran"/>
    <property type="match status" value="1"/>
</dbReference>
<feature type="transmembrane region" description="Helical" evidence="8">
    <location>
        <begin position="95"/>
        <end position="113"/>
    </location>
</feature>
<dbReference type="InterPro" id="IPR027417">
    <property type="entry name" value="P-loop_NTPase"/>
</dbReference>